<dbReference type="SUPFAM" id="SSF53335">
    <property type="entry name" value="S-adenosyl-L-methionine-dependent methyltransferases"/>
    <property type="match status" value="1"/>
</dbReference>
<evidence type="ECO:0000259" key="2">
    <source>
        <dbReference type="Pfam" id="PF13649"/>
    </source>
</evidence>
<dbReference type="Gene3D" id="3.40.50.150">
    <property type="entry name" value="Vaccinia Virus protein VP39"/>
    <property type="match status" value="1"/>
</dbReference>
<dbReference type="CDD" id="cd02440">
    <property type="entry name" value="AdoMet_MTases"/>
    <property type="match status" value="1"/>
</dbReference>
<gene>
    <name evidence="3" type="ORF">ASZ90_011493</name>
</gene>
<proteinExistence type="predicted"/>
<accession>A0A0W8FD40</accession>
<dbReference type="InterPro" id="IPR041698">
    <property type="entry name" value="Methyltransf_25"/>
</dbReference>
<dbReference type="PANTHER" id="PTHR43861">
    <property type="entry name" value="TRANS-ACONITATE 2-METHYLTRANSFERASE-RELATED"/>
    <property type="match status" value="1"/>
</dbReference>
<comment type="caution">
    <text evidence="3">The sequence shown here is derived from an EMBL/GenBank/DDBJ whole genome shotgun (WGS) entry which is preliminary data.</text>
</comment>
<dbReference type="Pfam" id="PF13649">
    <property type="entry name" value="Methyltransf_25"/>
    <property type="match status" value="1"/>
</dbReference>
<sequence length="223" mass="26077">MNNYVKVNHDSYDALCGEYDDRAKIRAIRKTRFEESPESLGGPVLSRARKYFSKITVLEIGPGSGEMLAFFEKNNCRTIAVDLSPKMARVARNRSKNTDFILGNIMDIEFLWNQFEIIYAGAVIHLFPLDEALDLLLKIHHWLKPNGFIFINTTIHEVPSEGYKIKKDSTMQIMRFRRKWRENELFAALKNSGFEILDRIFTDEKDREKQWVAYIAQKSINYE</sequence>
<dbReference type="AlphaFoldDB" id="A0A0W8FD40"/>
<protein>
    <recommendedName>
        <fullName evidence="2">Methyltransferase domain-containing protein</fullName>
    </recommendedName>
</protein>
<name>A0A0W8FD40_9ZZZZ</name>
<dbReference type="EMBL" id="LNQE01001360">
    <property type="protein sequence ID" value="KUG18806.1"/>
    <property type="molecule type" value="Genomic_DNA"/>
</dbReference>
<evidence type="ECO:0000256" key="1">
    <source>
        <dbReference type="ARBA" id="ARBA00022679"/>
    </source>
</evidence>
<evidence type="ECO:0000313" key="3">
    <source>
        <dbReference type="EMBL" id="KUG18806.1"/>
    </source>
</evidence>
<dbReference type="InterPro" id="IPR029063">
    <property type="entry name" value="SAM-dependent_MTases_sf"/>
</dbReference>
<feature type="domain" description="Methyltransferase" evidence="2">
    <location>
        <begin position="57"/>
        <end position="147"/>
    </location>
</feature>
<dbReference type="GO" id="GO:0016740">
    <property type="term" value="F:transferase activity"/>
    <property type="evidence" value="ECO:0007669"/>
    <property type="project" value="UniProtKB-KW"/>
</dbReference>
<reference evidence="3" key="1">
    <citation type="journal article" date="2015" name="Proc. Natl. Acad. Sci. U.S.A.">
        <title>Networks of energetic and metabolic interactions define dynamics in microbial communities.</title>
        <authorList>
            <person name="Embree M."/>
            <person name="Liu J.K."/>
            <person name="Al-Bassam M.M."/>
            <person name="Zengler K."/>
        </authorList>
    </citation>
    <scope>NUCLEOTIDE SEQUENCE</scope>
</reference>
<keyword evidence="1" id="KW-0808">Transferase</keyword>
<organism evidence="3">
    <name type="scientific">hydrocarbon metagenome</name>
    <dbReference type="NCBI Taxonomy" id="938273"/>
    <lineage>
        <taxon>unclassified sequences</taxon>
        <taxon>metagenomes</taxon>
        <taxon>ecological metagenomes</taxon>
    </lineage>
</organism>